<dbReference type="InterPro" id="IPR020627">
    <property type="entry name" value="KhpA"/>
</dbReference>
<evidence type="ECO:0000256" key="3">
    <source>
        <dbReference type="HAMAP-Rule" id="MF_00088"/>
    </source>
</evidence>
<keyword evidence="3" id="KW-0961">Cell wall biogenesis/degradation</keyword>
<evidence type="ECO:0000256" key="1">
    <source>
        <dbReference type="ARBA" id="ARBA00022490"/>
    </source>
</evidence>
<proteinExistence type="inferred from homology"/>
<dbReference type="GO" id="GO:0071555">
    <property type="term" value="P:cell wall organization"/>
    <property type="evidence" value="ECO:0007669"/>
    <property type="project" value="UniProtKB-KW"/>
</dbReference>
<gene>
    <name evidence="3" type="primary">khpA</name>
    <name evidence="4" type="ORF">SAMEA4504048_00873</name>
</gene>
<dbReference type="PANTHER" id="PTHR34654:SF1">
    <property type="entry name" value="RNA-BINDING PROTEIN KHPA"/>
    <property type="match status" value="1"/>
</dbReference>
<protein>
    <recommendedName>
        <fullName evidence="3">RNA-binding protein KhpA</fullName>
    </recommendedName>
    <alternativeName>
        <fullName evidence="3">KH-domain protein A</fullName>
    </alternativeName>
</protein>
<dbReference type="STRING" id="1326.BU200_02550"/>
<comment type="similarity">
    <text evidence="3">Belongs to the KhpA RNA-binding protein family.</text>
</comment>
<evidence type="ECO:0000256" key="2">
    <source>
        <dbReference type="ARBA" id="ARBA00022884"/>
    </source>
</evidence>
<dbReference type="Proteomes" id="UP000215144">
    <property type="component" value="Chromosome 1"/>
</dbReference>
<dbReference type="EMBL" id="LT906454">
    <property type="protein sequence ID" value="SNV38866.1"/>
    <property type="molecule type" value="Genomic_DNA"/>
</dbReference>
<comment type="function">
    <text evidence="3">A probable RNA chaperone. Forms a complex with KhpB which binds to cellular RNA and controls its expression. Plays a role in peptidoglycan (PG) homeostasis and cell length regulation.</text>
</comment>
<evidence type="ECO:0000313" key="4">
    <source>
        <dbReference type="EMBL" id="SNV38866.1"/>
    </source>
</evidence>
<dbReference type="GO" id="GO:0003723">
    <property type="term" value="F:RNA binding"/>
    <property type="evidence" value="ECO:0007669"/>
    <property type="project" value="UniProtKB-UniRule"/>
</dbReference>
<keyword evidence="3" id="KW-0133">Cell shape</keyword>
<dbReference type="HAMAP" id="MF_00088">
    <property type="entry name" value="KhpA"/>
    <property type="match status" value="1"/>
</dbReference>
<comment type="subcellular location">
    <subcellularLocation>
        <location evidence="3">Cytoplasm</location>
    </subcellularLocation>
</comment>
<dbReference type="PANTHER" id="PTHR34654">
    <property type="entry name" value="UPF0109 PROTEIN SCO5592"/>
    <property type="match status" value="1"/>
</dbReference>
<name>A0A239WXH6_STRAI</name>
<organism evidence="4 5">
    <name type="scientific">Streptococcus acidominimus</name>
    <dbReference type="NCBI Taxonomy" id="1326"/>
    <lineage>
        <taxon>Bacteria</taxon>
        <taxon>Bacillati</taxon>
        <taxon>Bacillota</taxon>
        <taxon>Bacilli</taxon>
        <taxon>Lactobacillales</taxon>
        <taxon>Streptococcaceae</taxon>
        <taxon>Streptococcus</taxon>
    </lineage>
</organism>
<dbReference type="CDD" id="cd22533">
    <property type="entry name" value="KH-II_YlqC-like"/>
    <property type="match status" value="1"/>
</dbReference>
<dbReference type="GO" id="GO:0009252">
    <property type="term" value="P:peptidoglycan biosynthetic process"/>
    <property type="evidence" value="ECO:0007669"/>
    <property type="project" value="UniProtKB-UniRule"/>
</dbReference>
<dbReference type="Pfam" id="PF13083">
    <property type="entry name" value="KH_KhpA-B"/>
    <property type="match status" value="1"/>
</dbReference>
<evidence type="ECO:0000313" key="5">
    <source>
        <dbReference type="Proteomes" id="UP000215144"/>
    </source>
</evidence>
<dbReference type="KEGG" id="saco:SAME_00873"/>
<keyword evidence="2 3" id="KW-0694">RNA-binding</keyword>
<comment type="subunit">
    <text evidence="3">Forms a complex with KhpB.</text>
</comment>
<dbReference type="AlphaFoldDB" id="A0A239WXH6"/>
<keyword evidence="3" id="KW-0143">Chaperone</keyword>
<dbReference type="GO" id="GO:0005737">
    <property type="term" value="C:cytoplasm"/>
    <property type="evidence" value="ECO:0007669"/>
    <property type="project" value="UniProtKB-SubCell"/>
</dbReference>
<accession>A0A239WXH6</accession>
<keyword evidence="1 3" id="KW-0963">Cytoplasm</keyword>
<dbReference type="GO" id="GO:0008360">
    <property type="term" value="P:regulation of cell shape"/>
    <property type="evidence" value="ECO:0007669"/>
    <property type="project" value="UniProtKB-KW"/>
</dbReference>
<reference evidence="4 5" key="1">
    <citation type="submission" date="2017-06" db="EMBL/GenBank/DDBJ databases">
        <authorList>
            <consortium name="Pathogen Informatics"/>
        </authorList>
    </citation>
    <scope>NUCLEOTIDE SEQUENCE [LARGE SCALE GENOMIC DNA]</scope>
    <source>
        <strain evidence="4 5">NCTC11291</strain>
    </source>
</reference>
<sequence>MPMDTIENLIIAIVKPLISQPDHLTIKIQDTPEYLEYHLDLDASDIGRIIGKKGRTIMAIRSIVYSVPVQGKKVRLVIDEK</sequence>